<evidence type="ECO:0000313" key="2">
    <source>
        <dbReference type="EMBL" id="SBW09202.1"/>
    </source>
</evidence>
<evidence type="ECO:0000256" key="1">
    <source>
        <dbReference type="SAM" id="Phobius"/>
    </source>
</evidence>
<keyword evidence="1" id="KW-0812">Transmembrane</keyword>
<organism evidence="2">
    <name type="scientific">uncultured Alphaproteobacteria bacterium</name>
    <dbReference type="NCBI Taxonomy" id="91750"/>
    <lineage>
        <taxon>Bacteria</taxon>
        <taxon>Pseudomonadati</taxon>
        <taxon>Pseudomonadota</taxon>
        <taxon>Alphaproteobacteria</taxon>
        <taxon>environmental samples</taxon>
    </lineage>
</organism>
<dbReference type="Pfam" id="PF10805">
    <property type="entry name" value="DUF2730"/>
    <property type="match status" value="1"/>
</dbReference>
<dbReference type="InterPro" id="IPR020269">
    <property type="entry name" value="Phage_Mu_Releasin"/>
</dbReference>
<keyword evidence="1" id="KW-1133">Transmembrane helix</keyword>
<evidence type="ECO:0008006" key="3">
    <source>
        <dbReference type="Google" id="ProtNLM"/>
    </source>
</evidence>
<feature type="transmembrane region" description="Helical" evidence="1">
    <location>
        <begin position="6"/>
        <end position="25"/>
    </location>
</feature>
<dbReference type="EMBL" id="FLUO01000001">
    <property type="protein sequence ID" value="SBW09202.1"/>
    <property type="molecule type" value="Genomic_DNA"/>
</dbReference>
<name>A0A212KC01_9PROT</name>
<accession>A0A212KC01</accession>
<protein>
    <recommendedName>
        <fullName evidence="3">DUF2730 family protein</fullName>
    </recommendedName>
</protein>
<sequence>MIEALLKWWPVLVVIAQAGLGWMMWSLGKRFVPREEFETYKTAHADKHEAIGEQLQEGQQQFTRISTELQHLPNRNDIDELKAQLHQVDKGVVRLNGAINVVAAKLGAVEKPVDLMMRIGMEEN</sequence>
<reference evidence="2" key="1">
    <citation type="submission" date="2016-04" db="EMBL/GenBank/DDBJ databases">
        <authorList>
            <person name="Evans L.H."/>
            <person name="Alamgir A."/>
            <person name="Owens N."/>
            <person name="Weber N.D."/>
            <person name="Virtaneva K."/>
            <person name="Barbian K."/>
            <person name="Babar A."/>
            <person name="Rosenke K."/>
        </authorList>
    </citation>
    <scope>NUCLEOTIDE SEQUENCE</scope>
    <source>
        <strain evidence="2">86</strain>
    </source>
</reference>
<keyword evidence="1" id="KW-0472">Membrane</keyword>
<proteinExistence type="predicted"/>
<gene>
    <name evidence="2" type="ORF">KL86APRO_12540</name>
</gene>
<dbReference type="AlphaFoldDB" id="A0A212KC01"/>